<dbReference type="Proteomes" id="UP000542674">
    <property type="component" value="Unassembled WGS sequence"/>
</dbReference>
<reference evidence="2 3" key="1">
    <citation type="submission" date="2020-08" db="EMBL/GenBank/DDBJ databases">
        <title>Sequencing the genomes of 1000 actinobacteria strains.</title>
        <authorList>
            <person name="Klenk H.-P."/>
        </authorList>
    </citation>
    <scope>NUCLEOTIDE SEQUENCE [LARGE SCALE GENOMIC DNA]</scope>
    <source>
        <strain evidence="2 3">DSM 45084</strain>
    </source>
</reference>
<evidence type="ECO:0000313" key="3">
    <source>
        <dbReference type="Proteomes" id="UP000542674"/>
    </source>
</evidence>
<feature type="chain" id="PRO_5030913196" description="Secreted protein" evidence="1">
    <location>
        <begin position="23"/>
        <end position="151"/>
    </location>
</feature>
<organism evidence="2 3">
    <name type="scientific">Saccharothrix violaceirubra</name>
    <dbReference type="NCBI Taxonomy" id="413306"/>
    <lineage>
        <taxon>Bacteria</taxon>
        <taxon>Bacillati</taxon>
        <taxon>Actinomycetota</taxon>
        <taxon>Actinomycetes</taxon>
        <taxon>Pseudonocardiales</taxon>
        <taxon>Pseudonocardiaceae</taxon>
        <taxon>Saccharothrix</taxon>
    </lineage>
</organism>
<sequence>MRSKLVMTVAAALLIGGTVAGAAAANGSTDEVAAQSGNAAVTVLDSHNAKQIGKPGGVIDKVLPRVDDVRIAASEPPSCWTQFAPTWPAGRPMAQYYRNCNGHTVQAFYGYTANGSTVNVSGCYEFVDGASLLLMYIHTNYPGATFGTFPC</sequence>
<evidence type="ECO:0000256" key="1">
    <source>
        <dbReference type="SAM" id="SignalP"/>
    </source>
</evidence>
<keyword evidence="3" id="KW-1185">Reference proteome</keyword>
<gene>
    <name evidence="2" type="ORF">F4559_003256</name>
</gene>
<accession>A0A7W7WWE3</accession>
<evidence type="ECO:0000313" key="2">
    <source>
        <dbReference type="EMBL" id="MBB4965897.1"/>
    </source>
</evidence>
<protein>
    <recommendedName>
        <fullName evidence="4">Secreted protein</fullName>
    </recommendedName>
</protein>
<dbReference type="RefSeq" id="WP_184669615.1">
    <property type="nucleotide sequence ID" value="NZ_BAABAI010000038.1"/>
</dbReference>
<proteinExistence type="predicted"/>
<feature type="signal peptide" evidence="1">
    <location>
        <begin position="1"/>
        <end position="22"/>
    </location>
</feature>
<name>A0A7W7WWE3_9PSEU</name>
<dbReference type="EMBL" id="JACHJS010000001">
    <property type="protein sequence ID" value="MBB4965897.1"/>
    <property type="molecule type" value="Genomic_DNA"/>
</dbReference>
<keyword evidence="1" id="KW-0732">Signal</keyword>
<dbReference type="AlphaFoldDB" id="A0A7W7WWE3"/>
<evidence type="ECO:0008006" key="4">
    <source>
        <dbReference type="Google" id="ProtNLM"/>
    </source>
</evidence>
<comment type="caution">
    <text evidence="2">The sequence shown here is derived from an EMBL/GenBank/DDBJ whole genome shotgun (WGS) entry which is preliminary data.</text>
</comment>